<feature type="compositionally biased region" description="Acidic residues" evidence="6">
    <location>
        <begin position="417"/>
        <end position="428"/>
    </location>
</feature>
<feature type="compositionally biased region" description="Low complexity" evidence="6">
    <location>
        <begin position="12"/>
        <end position="23"/>
    </location>
</feature>
<evidence type="ECO:0000313" key="8">
    <source>
        <dbReference type="EMBL" id="KAF5342557.1"/>
    </source>
</evidence>
<evidence type="ECO:0000256" key="1">
    <source>
        <dbReference type="ARBA" id="ARBA00022723"/>
    </source>
</evidence>
<feature type="compositionally biased region" description="Polar residues" evidence="6">
    <location>
        <begin position="776"/>
        <end position="786"/>
    </location>
</feature>
<dbReference type="PANTHER" id="PTHR19818">
    <property type="entry name" value="ZINC FINGER PROTEIN ZIC AND GLI"/>
    <property type="match status" value="1"/>
</dbReference>
<feature type="compositionally biased region" description="Basic and acidic residues" evidence="6">
    <location>
        <begin position="661"/>
        <end position="673"/>
    </location>
</feature>
<protein>
    <recommendedName>
        <fullName evidence="7">C2H2-type domain-containing protein</fullName>
    </recommendedName>
</protein>
<dbReference type="AlphaFoldDB" id="A0A8H5CIT2"/>
<gene>
    <name evidence="8" type="ORF">D9611_002062</name>
</gene>
<feature type="compositionally biased region" description="Low complexity" evidence="6">
    <location>
        <begin position="92"/>
        <end position="102"/>
    </location>
</feature>
<keyword evidence="3 5" id="KW-0863">Zinc-finger</keyword>
<feature type="compositionally biased region" description="Basic residues" evidence="6">
    <location>
        <begin position="1"/>
        <end position="11"/>
    </location>
</feature>
<feature type="compositionally biased region" description="Low complexity" evidence="6">
    <location>
        <begin position="448"/>
        <end position="471"/>
    </location>
</feature>
<dbReference type="GO" id="GO:0000981">
    <property type="term" value="F:DNA-binding transcription factor activity, RNA polymerase II-specific"/>
    <property type="evidence" value="ECO:0007669"/>
    <property type="project" value="TreeGrafter"/>
</dbReference>
<evidence type="ECO:0000256" key="4">
    <source>
        <dbReference type="ARBA" id="ARBA00022833"/>
    </source>
</evidence>
<dbReference type="OrthoDB" id="3010638at2759"/>
<feature type="compositionally biased region" description="Polar residues" evidence="6">
    <location>
        <begin position="281"/>
        <end position="290"/>
    </location>
</feature>
<dbReference type="GO" id="GO:0000978">
    <property type="term" value="F:RNA polymerase II cis-regulatory region sequence-specific DNA binding"/>
    <property type="evidence" value="ECO:0007669"/>
    <property type="project" value="TreeGrafter"/>
</dbReference>
<feature type="compositionally biased region" description="Basic residues" evidence="6">
    <location>
        <begin position="339"/>
        <end position="350"/>
    </location>
</feature>
<feature type="region of interest" description="Disordered" evidence="6">
    <location>
        <begin position="235"/>
        <end position="292"/>
    </location>
</feature>
<feature type="compositionally biased region" description="Low complexity" evidence="6">
    <location>
        <begin position="735"/>
        <end position="744"/>
    </location>
</feature>
<dbReference type="Gene3D" id="3.30.160.60">
    <property type="entry name" value="Classic Zinc Finger"/>
    <property type="match status" value="1"/>
</dbReference>
<feature type="region of interest" description="Disordered" evidence="6">
    <location>
        <begin position="1"/>
        <end position="32"/>
    </location>
</feature>
<feature type="compositionally biased region" description="Acidic residues" evidence="6">
    <location>
        <begin position="495"/>
        <end position="515"/>
    </location>
</feature>
<evidence type="ECO:0000256" key="2">
    <source>
        <dbReference type="ARBA" id="ARBA00022737"/>
    </source>
</evidence>
<dbReference type="GO" id="GO:0008270">
    <property type="term" value="F:zinc ion binding"/>
    <property type="evidence" value="ECO:0007669"/>
    <property type="project" value="UniProtKB-KW"/>
</dbReference>
<feature type="compositionally biased region" description="Low complexity" evidence="6">
    <location>
        <begin position="787"/>
        <end position="824"/>
    </location>
</feature>
<evidence type="ECO:0000313" key="9">
    <source>
        <dbReference type="Proteomes" id="UP000541558"/>
    </source>
</evidence>
<dbReference type="GO" id="GO:0045944">
    <property type="term" value="P:positive regulation of transcription by RNA polymerase II"/>
    <property type="evidence" value="ECO:0007669"/>
    <property type="project" value="UniProtKB-ARBA"/>
</dbReference>
<dbReference type="InterPro" id="IPR050329">
    <property type="entry name" value="GLI_C2H2-zinc-finger"/>
</dbReference>
<organism evidence="8 9">
    <name type="scientific">Ephemerocybe angulata</name>
    <dbReference type="NCBI Taxonomy" id="980116"/>
    <lineage>
        <taxon>Eukaryota</taxon>
        <taxon>Fungi</taxon>
        <taxon>Dikarya</taxon>
        <taxon>Basidiomycota</taxon>
        <taxon>Agaricomycotina</taxon>
        <taxon>Agaricomycetes</taxon>
        <taxon>Agaricomycetidae</taxon>
        <taxon>Agaricales</taxon>
        <taxon>Agaricineae</taxon>
        <taxon>Psathyrellaceae</taxon>
        <taxon>Ephemerocybe</taxon>
    </lineage>
</organism>
<comment type="caution">
    <text evidence="8">The sequence shown here is derived from an EMBL/GenBank/DDBJ whole genome shotgun (WGS) entry which is preliminary data.</text>
</comment>
<feature type="compositionally biased region" description="Low complexity" evidence="6">
    <location>
        <begin position="536"/>
        <end position="556"/>
    </location>
</feature>
<accession>A0A8H5CIT2</accession>
<keyword evidence="4" id="KW-0862">Zinc</keyword>
<feature type="compositionally biased region" description="Low complexity" evidence="6">
    <location>
        <begin position="632"/>
        <end position="647"/>
    </location>
</feature>
<dbReference type="EMBL" id="JAACJK010000001">
    <property type="protein sequence ID" value="KAF5342557.1"/>
    <property type="molecule type" value="Genomic_DNA"/>
</dbReference>
<evidence type="ECO:0000256" key="5">
    <source>
        <dbReference type="PROSITE-ProRule" id="PRU00042"/>
    </source>
</evidence>
<evidence type="ECO:0000259" key="7">
    <source>
        <dbReference type="PROSITE" id="PS50157"/>
    </source>
</evidence>
<feature type="compositionally biased region" description="Basic and acidic residues" evidence="6">
    <location>
        <begin position="516"/>
        <end position="535"/>
    </location>
</feature>
<dbReference type="Proteomes" id="UP000541558">
    <property type="component" value="Unassembled WGS sequence"/>
</dbReference>
<sequence length="942" mass="102459">MLHSWIRRSARRSSTSGSTIGIRVEGPAETESPMVVSIGGLTADGSHAELEIAKQPRERFWLATDNDQANFEQYLYPGFSTSPTSTPPCSPPLSSATSSPESGFLGHDFEPTPPEHNPASIPSDDQYDDSYFDLQERISIREEHLPALLLHEAPHLRSFPESPTTSLPFPFDNCELDALLNNSVIDPNSPSIESLFSSPEPSPVHISLAASLAALPSSPSGEHFVHHGRLSTPVLLQSDLPPLGRKSSQDAGRLRRRAHSSPYPTPHQPPSTEASILGIPLSNTPNSTSPVMDDKRLYDRVIPRHASSSSLSSPRGMHAPNARNARDSPEHRPQSPSLVHRHFPQYRSRSRSASPFEGRSDSSGHRRFSSGDPFNNVPKFLTEPWSAPRLRAASFDQPVVLSGNTPRPSSLVRGYVPDDESTSGEDIEMGAPGANNPHREVGMRRSPSELSTSSSSEESLPLPLPPSSTRLIGAGRKHEATRSYYDNSRMVVDQQDSEEEPGSDVDQLESSDSQEDECRPHSNVKGKEAERDIRRSSYPSSAYYAPQPSYSPSSGSNFRSTTFGDSDLRTPPYHSTTVRHDVQTHLSSRPRSHSHSHSPSREDSARSLSRARYSPTRASPVVSGSHHHLAQSRNSPSSASTHSTSKSGPLRRSRRLSRSPVRQDVETKVEEVVVRLPPQGPSLGKPVSGRSTPGSNVADYKSPQPSPWPALEEDDDDDDNDSALECDDDDDDYCDSGSYRGSVRSTRRGGHTRRGSNAHNNTKPLYGSPLKGSILPTDSASDSKPVSASPGRSSGGPRRSGGAASPSAPRRARGGAPTTTSAVPATTGSLAVMVMGGNKMQTGTQYRAVGSKNIDMASEKRRKGEKRYKCDYSDCGKLFTTNQNRQIHQLKHTDVKPYRCSCGYGSAGRSDLRRHLGRKNISEACRELPVDHNAQSLLDVEA</sequence>
<feature type="compositionally biased region" description="Acidic residues" evidence="6">
    <location>
        <begin position="711"/>
        <end position="734"/>
    </location>
</feature>
<feature type="domain" description="C2H2-type" evidence="7">
    <location>
        <begin position="868"/>
        <end position="897"/>
    </location>
</feature>
<feature type="compositionally biased region" description="Basic residues" evidence="6">
    <location>
        <begin position="588"/>
        <end position="598"/>
    </location>
</feature>
<dbReference type="PROSITE" id="PS00028">
    <property type="entry name" value="ZINC_FINGER_C2H2_1"/>
    <property type="match status" value="1"/>
</dbReference>
<dbReference type="InterPro" id="IPR036236">
    <property type="entry name" value="Znf_C2H2_sf"/>
</dbReference>
<evidence type="ECO:0000256" key="3">
    <source>
        <dbReference type="ARBA" id="ARBA00022771"/>
    </source>
</evidence>
<dbReference type="GO" id="GO:0005634">
    <property type="term" value="C:nucleus"/>
    <property type="evidence" value="ECO:0007669"/>
    <property type="project" value="UniProtKB-ARBA"/>
</dbReference>
<dbReference type="PANTHER" id="PTHR19818:SF139">
    <property type="entry name" value="PAIR-RULE PROTEIN ODD-PAIRED"/>
    <property type="match status" value="1"/>
</dbReference>
<reference evidence="8 9" key="1">
    <citation type="journal article" date="2020" name="ISME J.">
        <title>Uncovering the hidden diversity of litter-decomposition mechanisms in mushroom-forming fungi.</title>
        <authorList>
            <person name="Floudas D."/>
            <person name="Bentzer J."/>
            <person name="Ahren D."/>
            <person name="Johansson T."/>
            <person name="Persson P."/>
            <person name="Tunlid A."/>
        </authorList>
    </citation>
    <scope>NUCLEOTIDE SEQUENCE [LARGE SCALE GENOMIC DNA]</scope>
    <source>
        <strain evidence="8 9">CBS 175.51</strain>
    </source>
</reference>
<feature type="region of interest" description="Disordered" evidence="6">
    <location>
        <begin position="305"/>
        <end position="376"/>
    </location>
</feature>
<dbReference type="SUPFAM" id="SSF57667">
    <property type="entry name" value="beta-beta-alpha zinc fingers"/>
    <property type="match status" value="1"/>
</dbReference>
<feature type="compositionally biased region" description="Basic and acidic residues" evidence="6">
    <location>
        <begin position="324"/>
        <end position="333"/>
    </location>
</feature>
<feature type="compositionally biased region" description="Basic residues" evidence="6">
    <location>
        <begin position="745"/>
        <end position="756"/>
    </location>
</feature>
<evidence type="ECO:0000256" key="6">
    <source>
        <dbReference type="SAM" id="MobiDB-lite"/>
    </source>
</evidence>
<feature type="region of interest" description="Disordered" evidence="6">
    <location>
        <begin position="82"/>
        <end position="125"/>
    </location>
</feature>
<dbReference type="PROSITE" id="PS50157">
    <property type="entry name" value="ZINC_FINGER_C2H2_2"/>
    <property type="match status" value="1"/>
</dbReference>
<feature type="compositionally biased region" description="Basic and acidic residues" evidence="6">
    <location>
        <begin position="437"/>
        <end position="447"/>
    </location>
</feature>
<keyword evidence="9" id="KW-1185">Reference proteome</keyword>
<dbReference type="InterPro" id="IPR013087">
    <property type="entry name" value="Znf_C2H2_type"/>
</dbReference>
<proteinExistence type="predicted"/>
<feature type="region of interest" description="Disordered" evidence="6">
    <location>
        <begin position="399"/>
        <end position="824"/>
    </location>
</feature>
<name>A0A8H5CIT2_9AGAR</name>
<keyword evidence="2" id="KW-0677">Repeat</keyword>
<keyword evidence="1" id="KW-0479">Metal-binding</keyword>